<proteinExistence type="inferred from homology"/>
<evidence type="ECO:0000256" key="2">
    <source>
        <dbReference type="RuleBase" id="RU000384"/>
    </source>
</evidence>
<dbReference type="InterPro" id="IPR027303">
    <property type="entry name" value="Gln_synth_gly_rich_site"/>
</dbReference>
<organism evidence="5 6">
    <name type="scientific">Methanomethylophilus alvi</name>
    <dbReference type="NCBI Taxonomy" id="1291540"/>
    <lineage>
        <taxon>Archaea</taxon>
        <taxon>Methanobacteriati</taxon>
        <taxon>Thermoplasmatota</taxon>
        <taxon>Thermoplasmata</taxon>
        <taxon>Methanomassiliicoccales</taxon>
        <taxon>Methanomethylophilaceae</taxon>
        <taxon>Methanomethylophilus</taxon>
    </lineage>
</organism>
<dbReference type="PROSITE" id="PS00181">
    <property type="entry name" value="GLNA_ATP"/>
    <property type="match status" value="1"/>
</dbReference>
<evidence type="ECO:0000259" key="3">
    <source>
        <dbReference type="PROSITE" id="PS51986"/>
    </source>
</evidence>
<evidence type="ECO:0000256" key="1">
    <source>
        <dbReference type="PROSITE-ProRule" id="PRU01330"/>
    </source>
</evidence>
<dbReference type="GO" id="GO:0006542">
    <property type="term" value="P:glutamine biosynthetic process"/>
    <property type="evidence" value="ECO:0007669"/>
    <property type="project" value="InterPro"/>
</dbReference>
<feature type="domain" description="GS catalytic" evidence="4">
    <location>
        <begin position="194"/>
        <end position="613"/>
    </location>
</feature>
<dbReference type="EMBL" id="CP017686">
    <property type="protein sequence ID" value="AYQ55690.1"/>
    <property type="molecule type" value="Genomic_DNA"/>
</dbReference>
<dbReference type="AlphaFoldDB" id="A0A3G3IIL5"/>
<dbReference type="Pfam" id="PF12437">
    <property type="entry name" value="GSIII_N"/>
    <property type="match status" value="1"/>
</dbReference>
<dbReference type="Gene3D" id="3.30.590.10">
    <property type="entry name" value="Glutamine synthetase/guanido kinase, catalytic domain"/>
    <property type="match status" value="1"/>
</dbReference>
<dbReference type="SMART" id="SM01230">
    <property type="entry name" value="Gln-synt_C"/>
    <property type="match status" value="1"/>
</dbReference>
<dbReference type="InterPro" id="IPR014746">
    <property type="entry name" value="Gln_synth/guanido_kin_cat_dom"/>
</dbReference>
<dbReference type="Pfam" id="PF18318">
    <property type="entry name" value="Gln-synt_C-ter"/>
    <property type="match status" value="1"/>
</dbReference>
<accession>A0A3G3IIL5</accession>
<evidence type="ECO:0000259" key="4">
    <source>
        <dbReference type="PROSITE" id="PS51987"/>
    </source>
</evidence>
<evidence type="ECO:0000313" key="5">
    <source>
        <dbReference type="EMBL" id="AYQ55690.1"/>
    </source>
</evidence>
<dbReference type="PANTHER" id="PTHR42974:SF1">
    <property type="entry name" value="TYPE-3 GLUTAMINE SYNTHETASE"/>
    <property type="match status" value="1"/>
</dbReference>
<dbReference type="Proteomes" id="UP000273278">
    <property type="component" value="Chromosome"/>
</dbReference>
<dbReference type="InterPro" id="IPR008146">
    <property type="entry name" value="Gln_synth_cat_dom"/>
</dbReference>
<dbReference type="GO" id="GO:0004356">
    <property type="term" value="F:glutamine synthetase activity"/>
    <property type="evidence" value="ECO:0007669"/>
    <property type="project" value="InterPro"/>
</dbReference>
<reference evidence="5 6" key="1">
    <citation type="submission" date="2016-10" db="EMBL/GenBank/DDBJ databases">
        <title>Complete genome of the TMA-utilizing, human hosted archaeon Methanomethylophilus alvus Gen. nov, sp. nov., strain Mx-05, derived from a pure culture.</title>
        <authorList>
            <person name="Brugere J.-F."/>
            <person name="Ben Hania W."/>
            <person name="Chaudhary P.P."/>
            <person name="Gaci N."/>
            <person name="Borrel G."/>
            <person name="Cao Van Tuat L."/>
            <person name="Fardeau M.-L."/>
            <person name="Harris H.M.B."/>
            <person name="O'Toole P.W."/>
            <person name="Ollivier B."/>
        </authorList>
    </citation>
    <scope>NUCLEOTIDE SEQUENCE [LARGE SCALE GENOMIC DNA]</scope>
    <source>
        <strain evidence="5 6">Mx-05</strain>
    </source>
</reference>
<dbReference type="OMA" id="QFLVFCA"/>
<dbReference type="Pfam" id="PF00120">
    <property type="entry name" value="Gln-synt_C"/>
    <property type="match status" value="1"/>
</dbReference>
<sequence>MQTFRFTAVENANAKEPVVAVAPESETSAYYGRNVFNRAAMRRYLSEETRRSIYETVERGATLDRNVANHVAEGMKRWAMDLGATHYTHWFQPLTGGTAEKHDSFADPRGHGESLEKFEGKLLFQQEPDASSFPSGGLRNTFEARGYTAWDPSSPAFVIGDTLCIPTVFVSYTGEALDYKTPLLKSDSAVTKAARDVLEYFGEGDEVIHSYLGWEQEYFLVDKDLYMQRPDLVLTDRTLIGHDSARNQQLDDHYFAAIPPRVLEFMKDLEFEAYKLGIPVKTRHNEVAPNQFEIAPVYEAANLAIDHNLLLMSIMKNVAEKHGFEVLLHEKPFAGINGSGKHCNWSLGTESGIGLMSPGKTDEENLRFLCFMANTLKAVYDNNALLKATVLNATNAHRLGANEAPPAIISSFLGKQVSDAFAQLLASKDMVKITGKKGYSLGIPQIPELLVDNTDRNRTSPFAFTGNRFEFRAVGSSANCSGPITVLNTILAYQLEQFKKAVDRKIKSGTPVMQAVLDETRDTFRACQNICFDGNGYSDEWKAEAQKRGLDCESSVPLTYDAFTSKQTLKVFEETKVMTEVELDSRKEVFWEIYCKKMAIEGKVLSDLTTNHVIPVAIRYQNILLDNVRNLKDIYGDKDFRKMAASQMDLIKCISEDISAAESLVDELDALDAKLSNEEEGRAAAILYHDKMAPMLEEIRSHVDSLEMMVDDQMWPLPKYRELLFIH</sequence>
<dbReference type="GeneID" id="41322357"/>
<dbReference type="SUPFAM" id="SSF55931">
    <property type="entry name" value="Glutamine synthetase/guanido kinase"/>
    <property type="match status" value="1"/>
</dbReference>
<feature type="domain" description="GS beta-grasp" evidence="3">
    <location>
        <begin position="85"/>
        <end position="174"/>
    </location>
</feature>
<dbReference type="InterPro" id="IPR040577">
    <property type="entry name" value="Gln-synt_C"/>
</dbReference>
<dbReference type="InterPro" id="IPR052725">
    <property type="entry name" value="GS_Type-3"/>
</dbReference>
<dbReference type="Gene3D" id="1.20.120.1560">
    <property type="match status" value="1"/>
</dbReference>
<dbReference type="PROSITE" id="PS51986">
    <property type="entry name" value="GS_BETA_GRASP"/>
    <property type="match status" value="1"/>
</dbReference>
<evidence type="ECO:0000313" key="6">
    <source>
        <dbReference type="Proteomes" id="UP000273278"/>
    </source>
</evidence>
<dbReference type="RefSeq" id="WP_015505471.1">
    <property type="nucleotide sequence ID" value="NZ_CAYBAJ010000010.1"/>
</dbReference>
<comment type="similarity">
    <text evidence="1 2">Belongs to the glutamine synthetase family.</text>
</comment>
<dbReference type="InterPro" id="IPR008147">
    <property type="entry name" value="Gln_synt_N"/>
</dbReference>
<gene>
    <name evidence="5" type="ORF">BKD89_07800</name>
</gene>
<protein>
    <submittedName>
        <fullName evidence="5">Glutamine synthetase type III</fullName>
    </submittedName>
</protein>
<dbReference type="InterPro" id="IPR022147">
    <property type="entry name" value="GSIII_N"/>
</dbReference>
<name>A0A3G3IIL5_9ARCH</name>
<dbReference type="PROSITE" id="PS51987">
    <property type="entry name" value="GS_CATALYTIC"/>
    <property type="match status" value="1"/>
</dbReference>
<dbReference type="PANTHER" id="PTHR42974">
    <property type="entry name" value="GLUTAMINE SYNTHETASE"/>
    <property type="match status" value="1"/>
</dbReference>